<proteinExistence type="predicted"/>
<keyword evidence="3" id="KW-1185">Reference proteome</keyword>
<name>A0ABV8G3L9_9ACTN</name>
<sequence>MKTAICVLGAAATLAFGLTGTATAAVNASETAQTKTWKCQKPQDKKIKVTWERAKGRNWTWLSYVSNCSEPKAIWLSFKNTAGETHRRCMVAKPKSSGRKAFKDRYDWISKVTVTNTCFG</sequence>
<feature type="signal peptide" evidence="1">
    <location>
        <begin position="1"/>
        <end position="24"/>
    </location>
</feature>
<keyword evidence="1" id="KW-0732">Signal</keyword>
<organism evidence="2 3">
    <name type="scientific">Nonomuraea purpurea</name>
    <dbReference type="NCBI Taxonomy" id="1849276"/>
    <lineage>
        <taxon>Bacteria</taxon>
        <taxon>Bacillati</taxon>
        <taxon>Actinomycetota</taxon>
        <taxon>Actinomycetes</taxon>
        <taxon>Streptosporangiales</taxon>
        <taxon>Streptosporangiaceae</taxon>
        <taxon>Nonomuraea</taxon>
    </lineage>
</organism>
<evidence type="ECO:0000313" key="3">
    <source>
        <dbReference type="Proteomes" id="UP001595851"/>
    </source>
</evidence>
<protein>
    <submittedName>
        <fullName evidence="2">Uncharacterized protein</fullName>
    </submittedName>
</protein>
<dbReference type="EMBL" id="JBHSBI010000006">
    <property type="protein sequence ID" value="MFC4008612.1"/>
    <property type="molecule type" value="Genomic_DNA"/>
</dbReference>
<comment type="caution">
    <text evidence="2">The sequence shown here is derived from an EMBL/GenBank/DDBJ whole genome shotgun (WGS) entry which is preliminary data.</text>
</comment>
<feature type="chain" id="PRO_5045927180" evidence="1">
    <location>
        <begin position="25"/>
        <end position="120"/>
    </location>
</feature>
<dbReference type="RefSeq" id="WP_379528669.1">
    <property type="nucleotide sequence ID" value="NZ_JBHSBI010000006.1"/>
</dbReference>
<reference evidence="3" key="1">
    <citation type="journal article" date="2019" name="Int. J. Syst. Evol. Microbiol.">
        <title>The Global Catalogue of Microorganisms (GCM) 10K type strain sequencing project: providing services to taxonomists for standard genome sequencing and annotation.</title>
        <authorList>
            <consortium name="The Broad Institute Genomics Platform"/>
            <consortium name="The Broad Institute Genome Sequencing Center for Infectious Disease"/>
            <person name="Wu L."/>
            <person name="Ma J."/>
        </authorList>
    </citation>
    <scope>NUCLEOTIDE SEQUENCE [LARGE SCALE GENOMIC DNA]</scope>
    <source>
        <strain evidence="3">TBRC 1276</strain>
    </source>
</reference>
<dbReference type="Proteomes" id="UP001595851">
    <property type="component" value="Unassembled WGS sequence"/>
</dbReference>
<evidence type="ECO:0000313" key="2">
    <source>
        <dbReference type="EMBL" id="MFC4008612.1"/>
    </source>
</evidence>
<accession>A0ABV8G3L9</accession>
<evidence type="ECO:0000256" key="1">
    <source>
        <dbReference type="SAM" id="SignalP"/>
    </source>
</evidence>
<gene>
    <name evidence="2" type="ORF">ACFOY2_15380</name>
</gene>